<organism evidence="1 2">
    <name type="scientific">Brassica cretica</name>
    <name type="common">Mustard</name>
    <dbReference type="NCBI Taxonomy" id="69181"/>
    <lineage>
        <taxon>Eukaryota</taxon>
        <taxon>Viridiplantae</taxon>
        <taxon>Streptophyta</taxon>
        <taxon>Embryophyta</taxon>
        <taxon>Tracheophyta</taxon>
        <taxon>Spermatophyta</taxon>
        <taxon>Magnoliopsida</taxon>
        <taxon>eudicotyledons</taxon>
        <taxon>Gunneridae</taxon>
        <taxon>Pentapetalae</taxon>
        <taxon>rosids</taxon>
        <taxon>malvids</taxon>
        <taxon>Brassicales</taxon>
        <taxon>Brassicaceae</taxon>
        <taxon>Brassiceae</taxon>
        <taxon>Brassica</taxon>
    </lineage>
</organism>
<accession>A0A8S9QVX9</accession>
<dbReference type="AlphaFoldDB" id="A0A8S9QVX9"/>
<comment type="caution">
    <text evidence="1">The sequence shown here is derived from an EMBL/GenBank/DDBJ whole genome shotgun (WGS) entry which is preliminary data.</text>
</comment>
<dbReference type="Proteomes" id="UP000712600">
    <property type="component" value="Unassembled WGS sequence"/>
</dbReference>
<evidence type="ECO:0000313" key="1">
    <source>
        <dbReference type="EMBL" id="KAF3554539.1"/>
    </source>
</evidence>
<sequence>MALLELEWNEWIVKRCGMTLDIPRSKANHLRNDEGNPSATVQVHPNQMDARGKDKDACGTVRMVRQIRMHVRLWFLHDPS</sequence>
<proteinExistence type="predicted"/>
<name>A0A8S9QVX9_BRACR</name>
<gene>
    <name evidence="1" type="ORF">F2Q69_00016156</name>
</gene>
<protein>
    <submittedName>
        <fullName evidence="1">Uncharacterized protein</fullName>
    </submittedName>
</protein>
<dbReference type="EMBL" id="QGKX02000996">
    <property type="protein sequence ID" value="KAF3554539.1"/>
    <property type="molecule type" value="Genomic_DNA"/>
</dbReference>
<reference evidence="1" key="1">
    <citation type="submission" date="2019-12" db="EMBL/GenBank/DDBJ databases">
        <title>Genome sequencing and annotation of Brassica cretica.</title>
        <authorList>
            <person name="Studholme D.J."/>
            <person name="Sarris P."/>
        </authorList>
    </citation>
    <scope>NUCLEOTIDE SEQUENCE</scope>
    <source>
        <strain evidence="1">PFS-109/04</strain>
        <tissue evidence="1">Leaf</tissue>
    </source>
</reference>
<evidence type="ECO:0000313" key="2">
    <source>
        <dbReference type="Proteomes" id="UP000712600"/>
    </source>
</evidence>